<organism evidence="1">
    <name type="scientific">Sphingomonas sp. SH</name>
    <dbReference type="NCBI Taxonomy" id="849864"/>
    <lineage>
        <taxon>Bacteria</taxon>
        <taxon>Pseudomonadati</taxon>
        <taxon>Pseudomonadota</taxon>
        <taxon>Alphaproteobacteria</taxon>
        <taxon>Sphingomonadales</taxon>
        <taxon>Sphingomonadaceae</taxon>
        <taxon>Sphingomonas</taxon>
    </lineage>
</organism>
<proteinExistence type="predicted"/>
<evidence type="ECO:0000313" key="1">
    <source>
        <dbReference type="EMBL" id="ALZ45835.1"/>
    </source>
</evidence>
<sequence length="39" mass="4768">MARIGDFRRHSLLYWRDFLFLSDFGRNYPAVSDKLCRIM</sequence>
<accession>A0A125QWT8</accession>
<protein>
    <submittedName>
        <fullName evidence="1">Uncharacterized protein</fullName>
    </submittedName>
</protein>
<dbReference type="EMBL" id="KU237244">
    <property type="protein sequence ID" value="ALZ45835.1"/>
    <property type="molecule type" value="Genomic_DNA"/>
</dbReference>
<geneLocation type="plasmid" evidence="1">
    <name>pSH</name>
</geneLocation>
<name>A0A125QWT8_9SPHN</name>
<dbReference type="AlphaFoldDB" id="A0A125QWT8"/>
<reference evidence="1" key="1">
    <citation type="submission" date="2017-08" db="EMBL/GenBank/DDBJ databases">
        <title>Complete sequence of the plasmid of the isoproturon degrdaing bacteria Sphingomonas sp. strain SH.</title>
        <authorList>
            <person name="Devers-Lamrani M."/>
            <person name="Hussain S."/>
            <person name="Storck V."/>
            <person name="Martin-Laurent F."/>
        </authorList>
    </citation>
    <scope>NUCLEOTIDE SEQUENCE</scope>
    <source>
        <strain evidence="1">SH</strain>
        <plasmid evidence="1">pSH</plasmid>
    </source>
</reference>
<keyword evidence="1" id="KW-0614">Plasmid</keyword>